<dbReference type="EMBL" id="CYZF01000003">
    <property type="protein sequence ID" value="CUO18045.1"/>
    <property type="molecule type" value="Genomic_DNA"/>
</dbReference>
<dbReference type="AlphaFoldDB" id="A0A174D1T4"/>
<dbReference type="Gene3D" id="3.40.50.1820">
    <property type="entry name" value="alpha/beta hydrolase"/>
    <property type="match status" value="1"/>
</dbReference>
<name>A0A174D1T4_BACUN</name>
<evidence type="ECO:0000256" key="1">
    <source>
        <dbReference type="ARBA" id="ARBA00022729"/>
    </source>
</evidence>
<dbReference type="RefSeq" id="WP_057087429.1">
    <property type="nucleotide sequence ID" value="NZ_CYZF01000003.1"/>
</dbReference>
<dbReference type="GO" id="GO:0016787">
    <property type="term" value="F:hydrolase activity"/>
    <property type="evidence" value="ECO:0007669"/>
    <property type="project" value="UniProtKB-KW"/>
</dbReference>
<evidence type="ECO:0000313" key="4">
    <source>
        <dbReference type="Proteomes" id="UP000095419"/>
    </source>
</evidence>
<proteinExistence type="predicted"/>
<organism evidence="3 4">
    <name type="scientific">Bacteroides uniformis</name>
    <dbReference type="NCBI Taxonomy" id="820"/>
    <lineage>
        <taxon>Bacteria</taxon>
        <taxon>Pseudomonadati</taxon>
        <taxon>Bacteroidota</taxon>
        <taxon>Bacteroidia</taxon>
        <taxon>Bacteroidales</taxon>
        <taxon>Bacteroidaceae</taxon>
        <taxon>Bacteroides</taxon>
    </lineage>
</organism>
<sequence>MKLNFIFGLLFSVVALQMKGAGGTPEGLPPFVRFPGLEQEVYITRDTCKSVEGRFPGFSPFFVIYPDKPCDASEAAALTDELGIASYAHTYSGTVCVMNPLGKEYDAVKDLEAYKNFLNKMRVFTNLKIIGIGKGATFVNRTIAGHAGAVAGIVSLNGRPAKTAEGAAPVPAFIAGTHSRQVAAAYILQNQAEPVRKEDGLACYANRQEPLQQVVVSANKYISLKEAFAEAWKTLLCKNYRFNNYEHTWYTGAQFDQYGTYELEPYIMPEDWGITRRVMKKDLIGTGDFLWYEFHPEATLKAEKASVPLLLLLHGNNNDPRTQAETSGFIELAVEENFIVAELEWQGNGYAPMGLDGIEQVVYHLLKTYPQIDPSRVYAEGLSAGAATATGLGIRKSHVFAAVGAQSAGLTPDRYMFGYSGEALMNEAVQKRGSVETAYFSVTGTDDEVVPFVNENNWRTNAFFCAWTAYQTMNGMEVSSRPDFSKDATFGIALKDREVISTNKRVTMEAGVLYKGNIPLIKVVAVNDYGHWNFKPDARLMWDFMKQFSRDPRTKKLVYGKR</sequence>
<dbReference type="InterPro" id="IPR050955">
    <property type="entry name" value="Plant_Biomass_Hydrol_Est"/>
</dbReference>
<keyword evidence="2" id="KW-0378">Hydrolase</keyword>
<dbReference type="PANTHER" id="PTHR43037:SF5">
    <property type="entry name" value="FERULOYL ESTERASE"/>
    <property type="match status" value="1"/>
</dbReference>
<dbReference type="Proteomes" id="UP000095419">
    <property type="component" value="Unassembled WGS sequence"/>
</dbReference>
<keyword evidence="1" id="KW-0732">Signal</keyword>
<dbReference type="SUPFAM" id="SSF53474">
    <property type="entry name" value="alpha/beta-Hydrolases"/>
    <property type="match status" value="1"/>
</dbReference>
<protein>
    <submittedName>
        <fullName evidence="3">Poly(3-hydroxybutyrate) depolymerase</fullName>
    </submittedName>
</protein>
<dbReference type="PANTHER" id="PTHR43037">
    <property type="entry name" value="UNNAMED PRODUCT-RELATED"/>
    <property type="match status" value="1"/>
</dbReference>
<reference evidence="3 4" key="1">
    <citation type="submission" date="2015-09" db="EMBL/GenBank/DDBJ databases">
        <authorList>
            <consortium name="Pathogen Informatics"/>
        </authorList>
    </citation>
    <scope>NUCLEOTIDE SEQUENCE [LARGE SCALE GENOMIC DNA]</scope>
    <source>
        <strain evidence="3 4">2789STDY5608791</strain>
    </source>
</reference>
<evidence type="ECO:0000256" key="2">
    <source>
        <dbReference type="ARBA" id="ARBA00022801"/>
    </source>
</evidence>
<accession>A0A174D1T4</accession>
<gene>
    <name evidence="3" type="ORF">ERS417307_01128</name>
</gene>
<dbReference type="InterPro" id="IPR029058">
    <property type="entry name" value="AB_hydrolase_fold"/>
</dbReference>
<evidence type="ECO:0000313" key="3">
    <source>
        <dbReference type="EMBL" id="CUO18045.1"/>
    </source>
</evidence>